<comment type="caution">
    <text evidence="6">The sequence shown here is derived from an EMBL/GenBank/DDBJ whole genome shotgun (WGS) entry which is preliminary data.</text>
</comment>
<dbReference type="GO" id="GO:0019288">
    <property type="term" value="P:isopentenyl diphosphate biosynthetic process, methylerythritol 4-phosphate pathway"/>
    <property type="evidence" value="ECO:0007669"/>
    <property type="project" value="UniProtKB-UniRule"/>
</dbReference>
<dbReference type="AlphaFoldDB" id="A0A538T638"/>
<comment type="catalytic activity">
    <reaction evidence="5">
        <text>isopentenyl diphosphate + 2 oxidized [2Fe-2S]-[ferredoxin] + H2O = (2E)-4-hydroxy-3-methylbut-2-enyl diphosphate + 2 reduced [2Fe-2S]-[ferredoxin] + 2 H(+)</text>
        <dbReference type="Rhea" id="RHEA:24488"/>
        <dbReference type="Rhea" id="RHEA-COMP:10000"/>
        <dbReference type="Rhea" id="RHEA-COMP:10001"/>
        <dbReference type="ChEBI" id="CHEBI:15377"/>
        <dbReference type="ChEBI" id="CHEBI:15378"/>
        <dbReference type="ChEBI" id="CHEBI:33737"/>
        <dbReference type="ChEBI" id="CHEBI:33738"/>
        <dbReference type="ChEBI" id="CHEBI:128753"/>
        <dbReference type="ChEBI" id="CHEBI:128769"/>
        <dbReference type="EC" id="1.17.7.4"/>
    </reaction>
</comment>
<feature type="binding site" evidence="5">
    <location>
        <position position="190"/>
    </location>
    <ligand>
        <name>[4Fe-4S] cluster</name>
        <dbReference type="ChEBI" id="CHEBI:49883"/>
    </ligand>
</feature>
<dbReference type="Pfam" id="PF02401">
    <property type="entry name" value="LYTB"/>
    <property type="match status" value="1"/>
</dbReference>
<dbReference type="EC" id="1.17.7.4" evidence="5"/>
<feature type="binding site" evidence="5">
    <location>
        <position position="262"/>
    </location>
    <ligand>
        <name>isopentenyl diphosphate</name>
        <dbReference type="ChEBI" id="CHEBI:128769"/>
    </ligand>
</feature>
<feature type="binding site" evidence="5">
    <location>
        <position position="124"/>
    </location>
    <ligand>
        <name>(2E)-4-hydroxy-3-methylbut-2-enyl diphosphate</name>
        <dbReference type="ChEBI" id="CHEBI:128753"/>
    </ligand>
</feature>
<feature type="binding site" evidence="5">
    <location>
        <position position="41"/>
    </location>
    <ligand>
        <name>(2E)-4-hydroxy-3-methylbut-2-enyl diphosphate</name>
        <dbReference type="ChEBI" id="CHEBI:128753"/>
    </ligand>
</feature>
<feature type="binding site" evidence="5">
    <location>
        <position position="162"/>
    </location>
    <ligand>
        <name>(2E)-4-hydroxy-3-methylbut-2-enyl diphosphate</name>
        <dbReference type="ChEBI" id="CHEBI:128753"/>
    </ligand>
</feature>
<gene>
    <name evidence="5 6" type="primary">ispH</name>
    <name evidence="6" type="ORF">E6K76_05855</name>
</gene>
<keyword evidence="3 5" id="KW-0408">Iron</keyword>
<dbReference type="InterPro" id="IPR003451">
    <property type="entry name" value="LytB/IspH"/>
</dbReference>
<evidence type="ECO:0000256" key="5">
    <source>
        <dbReference type="HAMAP-Rule" id="MF_00191"/>
    </source>
</evidence>
<feature type="binding site" evidence="5">
    <location>
        <position position="74"/>
    </location>
    <ligand>
        <name>isopentenyl diphosphate</name>
        <dbReference type="ChEBI" id="CHEBI:128769"/>
    </ligand>
</feature>
<keyword evidence="4 5" id="KW-0411">Iron-sulfur</keyword>
<dbReference type="GO" id="GO:0051539">
    <property type="term" value="F:4 iron, 4 sulfur cluster binding"/>
    <property type="evidence" value="ECO:0007669"/>
    <property type="project" value="UniProtKB-UniRule"/>
</dbReference>
<feature type="binding site" evidence="5">
    <location>
        <position position="96"/>
    </location>
    <ligand>
        <name>[4Fe-4S] cluster</name>
        <dbReference type="ChEBI" id="CHEBI:49883"/>
    </ligand>
</feature>
<dbReference type="UniPathway" id="UPA00059">
    <property type="reaction ID" value="UER00105"/>
</dbReference>
<keyword evidence="5" id="KW-0414">Isoprene biosynthesis</keyword>
<feature type="binding site" evidence="5">
    <location>
        <position position="220"/>
    </location>
    <ligand>
        <name>isopentenyl diphosphate</name>
        <dbReference type="ChEBI" id="CHEBI:128769"/>
    </ligand>
</feature>
<proteinExistence type="inferred from homology"/>
<evidence type="ECO:0000256" key="2">
    <source>
        <dbReference type="ARBA" id="ARBA00022723"/>
    </source>
</evidence>
<feature type="binding site" evidence="5">
    <location>
        <position position="218"/>
    </location>
    <ligand>
        <name>isopentenyl diphosphate</name>
        <dbReference type="ChEBI" id="CHEBI:128769"/>
    </ligand>
</feature>
<feature type="binding site" evidence="5">
    <location>
        <position position="262"/>
    </location>
    <ligand>
        <name>dimethylallyl diphosphate</name>
        <dbReference type="ChEBI" id="CHEBI:57623"/>
    </ligand>
</feature>
<evidence type="ECO:0000256" key="1">
    <source>
        <dbReference type="ARBA" id="ARBA00022485"/>
    </source>
</evidence>
<dbReference type="NCBIfam" id="NF002187">
    <property type="entry name" value="PRK01045.1-1"/>
    <property type="match status" value="1"/>
</dbReference>
<dbReference type="Gene3D" id="3.40.1010.20">
    <property type="entry name" value="4-hydroxy-3-methylbut-2-enyl diphosphate reductase, catalytic domain"/>
    <property type="match status" value="2"/>
</dbReference>
<feature type="binding site" evidence="5">
    <location>
        <position position="12"/>
    </location>
    <ligand>
        <name>[4Fe-4S] cluster</name>
        <dbReference type="ChEBI" id="CHEBI:49883"/>
    </ligand>
</feature>
<dbReference type="CDD" id="cd13944">
    <property type="entry name" value="lytB_ispH"/>
    <property type="match status" value="1"/>
</dbReference>
<dbReference type="Gene3D" id="3.40.50.11270">
    <property type="match status" value="1"/>
</dbReference>
<protein>
    <recommendedName>
        <fullName evidence="5">4-hydroxy-3-methylbut-2-enyl diphosphate reductase</fullName>
        <shortName evidence="5">HMBPP reductase</shortName>
        <ecNumber evidence="5">1.17.7.4</ecNumber>
    </recommendedName>
</protein>
<feature type="binding site" evidence="5">
    <location>
        <position position="262"/>
    </location>
    <ligand>
        <name>(2E)-4-hydroxy-3-methylbut-2-enyl diphosphate</name>
        <dbReference type="ChEBI" id="CHEBI:128753"/>
    </ligand>
</feature>
<comment type="pathway">
    <text evidence="5">Isoprenoid biosynthesis; isopentenyl diphosphate biosynthesis via DXP pathway; isopentenyl diphosphate from 1-deoxy-D-xylulose 5-phosphate: step 6/6.</text>
</comment>
<evidence type="ECO:0000256" key="4">
    <source>
        <dbReference type="ARBA" id="ARBA00023014"/>
    </source>
</evidence>
<dbReference type="GO" id="GO:0016114">
    <property type="term" value="P:terpenoid biosynthetic process"/>
    <property type="evidence" value="ECO:0007669"/>
    <property type="project" value="UniProtKB-UniRule"/>
</dbReference>
<comment type="caution">
    <text evidence="5">Lacks conserved residue(s) required for the propagation of feature annotation.</text>
</comment>
<feature type="active site" description="Proton donor" evidence="5">
    <location>
        <position position="126"/>
    </location>
</feature>
<dbReference type="PANTHER" id="PTHR30426">
    <property type="entry name" value="4-HYDROXY-3-METHYLBUT-2-ENYL DIPHOSPHATE REDUCTASE"/>
    <property type="match status" value="1"/>
</dbReference>
<feature type="binding site" evidence="5">
    <location>
        <position position="124"/>
    </location>
    <ligand>
        <name>dimethylallyl diphosphate</name>
        <dbReference type="ChEBI" id="CHEBI:57623"/>
    </ligand>
</feature>
<dbReference type="PANTHER" id="PTHR30426:SF0">
    <property type="entry name" value="4-HYDROXY-3-METHYLBUT-2-ENYL DIPHOSPHATE REDUCTASE"/>
    <property type="match status" value="1"/>
</dbReference>
<dbReference type="Proteomes" id="UP000316852">
    <property type="component" value="Unassembled WGS sequence"/>
</dbReference>
<dbReference type="HAMAP" id="MF_00191">
    <property type="entry name" value="IspH"/>
    <property type="match status" value="1"/>
</dbReference>
<dbReference type="EMBL" id="VBOW01000025">
    <property type="protein sequence ID" value="TMQ59113.1"/>
    <property type="molecule type" value="Genomic_DNA"/>
</dbReference>
<comment type="similarity">
    <text evidence="5">Belongs to the IspH family.</text>
</comment>
<feature type="binding site" evidence="5">
    <location>
        <position position="218"/>
    </location>
    <ligand>
        <name>dimethylallyl diphosphate</name>
        <dbReference type="ChEBI" id="CHEBI:57623"/>
    </ligand>
</feature>
<feature type="binding site" evidence="5">
    <location>
        <position position="74"/>
    </location>
    <ligand>
        <name>dimethylallyl diphosphate</name>
        <dbReference type="ChEBI" id="CHEBI:57623"/>
    </ligand>
</feature>
<keyword evidence="2 5" id="KW-0479">Metal-binding</keyword>
<comment type="catalytic activity">
    <reaction evidence="5">
        <text>dimethylallyl diphosphate + 2 oxidized [2Fe-2S]-[ferredoxin] + H2O = (2E)-4-hydroxy-3-methylbut-2-enyl diphosphate + 2 reduced [2Fe-2S]-[ferredoxin] + 2 H(+)</text>
        <dbReference type="Rhea" id="RHEA:24825"/>
        <dbReference type="Rhea" id="RHEA-COMP:10000"/>
        <dbReference type="Rhea" id="RHEA-COMP:10001"/>
        <dbReference type="ChEBI" id="CHEBI:15377"/>
        <dbReference type="ChEBI" id="CHEBI:15378"/>
        <dbReference type="ChEBI" id="CHEBI:33737"/>
        <dbReference type="ChEBI" id="CHEBI:33738"/>
        <dbReference type="ChEBI" id="CHEBI:57623"/>
        <dbReference type="ChEBI" id="CHEBI:128753"/>
        <dbReference type="EC" id="1.17.7.4"/>
    </reaction>
</comment>
<dbReference type="GO" id="GO:0050992">
    <property type="term" value="P:dimethylallyl diphosphate biosynthetic process"/>
    <property type="evidence" value="ECO:0007669"/>
    <property type="project" value="UniProtKB-UniRule"/>
</dbReference>
<feature type="binding site" evidence="5">
    <location>
        <position position="218"/>
    </location>
    <ligand>
        <name>(2E)-4-hydroxy-3-methylbut-2-enyl diphosphate</name>
        <dbReference type="ChEBI" id="CHEBI:128753"/>
    </ligand>
</feature>
<sequence length="285" mass="30581">MDVIVADNAGFCFGVKRAIKMANDTMDAAGSRVKSLGSLIHNPQVVSSFRKRGLEVVGDLESVDPEDTVIIRSHGVGPELKRDAAERGLKVVDTTCPFVTKAQQYAAKLIADGYKVVMIGDKNHPEVIGVVAYTENRAIVINTIAEAEALKFIPRMGVVFQTTHSIGHVQEIVGALLKRGKEVRVFNTLCGATTSMQKTAIELSSEVEAMVIVGGRQSANTAQLAEVCRKVNPRVLQIESADEIQEDWFQGLSRVGVSAGASTPDEVIADVVDRITRIEPSPAGA</sequence>
<keyword evidence="1 5" id="KW-0004">4Fe-4S</keyword>
<feature type="binding site" evidence="5">
    <location>
        <position position="220"/>
    </location>
    <ligand>
        <name>dimethylallyl diphosphate</name>
        <dbReference type="ChEBI" id="CHEBI:57623"/>
    </ligand>
</feature>
<organism evidence="6 7">
    <name type="scientific">Eiseniibacteriota bacterium</name>
    <dbReference type="NCBI Taxonomy" id="2212470"/>
    <lineage>
        <taxon>Bacteria</taxon>
        <taxon>Candidatus Eiseniibacteriota</taxon>
    </lineage>
</organism>
<dbReference type="GO" id="GO:0046872">
    <property type="term" value="F:metal ion binding"/>
    <property type="evidence" value="ECO:0007669"/>
    <property type="project" value="UniProtKB-KW"/>
</dbReference>
<dbReference type="NCBIfam" id="TIGR00216">
    <property type="entry name" value="ispH_lytB"/>
    <property type="match status" value="1"/>
</dbReference>
<evidence type="ECO:0000313" key="7">
    <source>
        <dbReference type="Proteomes" id="UP000316852"/>
    </source>
</evidence>
<keyword evidence="5 6" id="KW-0560">Oxidoreductase</keyword>
<comment type="function">
    <text evidence="5">Catalyzes the conversion of 1-hydroxy-2-methyl-2-(E)-butenyl 4-diphosphate (HMBPP) into a mixture of isopentenyl diphosphate (IPP) and dimethylallyl diphosphate (DMAPP). Acts in the terminal step of the DOXP/MEP pathway for isoprenoid precursor biosynthesis.</text>
</comment>
<evidence type="ECO:0000313" key="6">
    <source>
        <dbReference type="EMBL" id="TMQ59113.1"/>
    </source>
</evidence>
<feature type="binding site" evidence="5">
    <location>
        <position position="41"/>
    </location>
    <ligand>
        <name>dimethylallyl diphosphate</name>
        <dbReference type="ChEBI" id="CHEBI:57623"/>
    </ligand>
</feature>
<evidence type="ECO:0000256" key="3">
    <source>
        <dbReference type="ARBA" id="ARBA00023004"/>
    </source>
</evidence>
<feature type="binding site" evidence="5">
    <location>
        <position position="220"/>
    </location>
    <ligand>
        <name>(2E)-4-hydroxy-3-methylbut-2-enyl diphosphate</name>
        <dbReference type="ChEBI" id="CHEBI:128753"/>
    </ligand>
</feature>
<name>A0A538T638_UNCEI</name>
<feature type="binding site" evidence="5">
    <location>
        <position position="74"/>
    </location>
    <ligand>
        <name>(2E)-4-hydroxy-3-methylbut-2-enyl diphosphate</name>
        <dbReference type="ChEBI" id="CHEBI:128753"/>
    </ligand>
</feature>
<dbReference type="GO" id="GO:0051745">
    <property type="term" value="F:4-hydroxy-3-methylbut-2-enyl diphosphate reductase activity"/>
    <property type="evidence" value="ECO:0007669"/>
    <property type="project" value="UniProtKB-UniRule"/>
</dbReference>
<comment type="cofactor">
    <cofactor evidence="5">
        <name>[4Fe-4S] cluster</name>
        <dbReference type="ChEBI" id="CHEBI:49883"/>
    </cofactor>
    <text evidence="5">Binds 1 [4Fe-4S] cluster per subunit.</text>
</comment>
<feature type="binding site" evidence="5">
    <location>
        <position position="41"/>
    </location>
    <ligand>
        <name>isopentenyl diphosphate</name>
        <dbReference type="ChEBI" id="CHEBI:128769"/>
    </ligand>
</feature>
<reference evidence="6 7" key="1">
    <citation type="journal article" date="2019" name="Nat. Microbiol.">
        <title>Mediterranean grassland soil C-N compound turnover is dependent on rainfall and depth, and is mediated by genomically divergent microorganisms.</title>
        <authorList>
            <person name="Diamond S."/>
            <person name="Andeer P.F."/>
            <person name="Li Z."/>
            <person name="Crits-Christoph A."/>
            <person name="Burstein D."/>
            <person name="Anantharaman K."/>
            <person name="Lane K.R."/>
            <person name="Thomas B.C."/>
            <person name="Pan C."/>
            <person name="Northen T.R."/>
            <person name="Banfield J.F."/>
        </authorList>
    </citation>
    <scope>NUCLEOTIDE SEQUENCE [LARGE SCALE GENOMIC DNA]</scope>
    <source>
        <strain evidence="6">WS_6</strain>
    </source>
</reference>
<dbReference type="UniPathway" id="UPA00056">
    <property type="reaction ID" value="UER00097"/>
</dbReference>
<accession>A0A538T638</accession>
<feature type="binding site" evidence="5">
    <location>
        <position position="124"/>
    </location>
    <ligand>
        <name>isopentenyl diphosphate</name>
        <dbReference type="ChEBI" id="CHEBI:128769"/>
    </ligand>
</feature>
<comment type="pathway">
    <text evidence="5">Isoprenoid biosynthesis; dimethylallyl diphosphate biosynthesis; dimethylallyl diphosphate from (2E)-4-hydroxy-3-methylbutenyl diphosphate: step 1/1.</text>
</comment>